<gene>
    <name evidence="1" type="ORF">ACFS29_00650</name>
</gene>
<accession>A0ABW5ZQ10</accession>
<proteinExistence type="predicted"/>
<evidence type="ECO:0000313" key="1">
    <source>
        <dbReference type="EMBL" id="MFD2914133.1"/>
    </source>
</evidence>
<name>A0ABW5ZQ10_9FLAO</name>
<dbReference type="Proteomes" id="UP001597548">
    <property type="component" value="Unassembled WGS sequence"/>
</dbReference>
<reference evidence="2" key="1">
    <citation type="journal article" date="2019" name="Int. J. Syst. Evol. Microbiol.">
        <title>The Global Catalogue of Microorganisms (GCM) 10K type strain sequencing project: providing services to taxonomists for standard genome sequencing and annotation.</title>
        <authorList>
            <consortium name="The Broad Institute Genomics Platform"/>
            <consortium name="The Broad Institute Genome Sequencing Center for Infectious Disease"/>
            <person name="Wu L."/>
            <person name="Ma J."/>
        </authorList>
    </citation>
    <scope>NUCLEOTIDE SEQUENCE [LARGE SCALE GENOMIC DNA]</scope>
    <source>
        <strain evidence="2">KCTC 32514</strain>
    </source>
</reference>
<sequence>MKTNILVIAKVVVVLFLVQSCCTPSTTIGSVNNTLRPQETNNWCWAAVTQMIAQNEGQIVSQCDLANHRFGKTNCCDFQNDGESCPKTNDCNNPGWLELDFAGVNFTAVDDALSLTKLRKSIYCSKDVLGYAYGTSGVVGHVVVIKGYVTVGTTNYVVLNDPWSPCVGSERLITYDEYVNPAGSSTHWKTWYATSKK</sequence>
<dbReference type="EMBL" id="JBHUOS010000001">
    <property type="protein sequence ID" value="MFD2914133.1"/>
    <property type="molecule type" value="Genomic_DNA"/>
</dbReference>
<dbReference type="RefSeq" id="WP_194507223.1">
    <property type="nucleotide sequence ID" value="NZ_JADILU010000002.1"/>
</dbReference>
<dbReference type="PROSITE" id="PS51257">
    <property type="entry name" value="PROKAR_LIPOPROTEIN"/>
    <property type="match status" value="1"/>
</dbReference>
<protein>
    <submittedName>
        <fullName evidence="1">Papain-like cysteine protease family protein</fullName>
    </submittedName>
</protein>
<keyword evidence="2" id="KW-1185">Reference proteome</keyword>
<dbReference type="Pfam" id="PF12385">
    <property type="entry name" value="Peptidase_C70"/>
    <property type="match status" value="1"/>
</dbReference>
<organism evidence="1 2">
    <name type="scientific">Psychroserpens luteus</name>
    <dbReference type="NCBI Taxonomy" id="1434066"/>
    <lineage>
        <taxon>Bacteria</taxon>
        <taxon>Pseudomonadati</taxon>
        <taxon>Bacteroidota</taxon>
        <taxon>Flavobacteriia</taxon>
        <taxon>Flavobacteriales</taxon>
        <taxon>Flavobacteriaceae</taxon>
        <taxon>Psychroserpens</taxon>
    </lineage>
</organism>
<dbReference type="Gene3D" id="3.90.70.10">
    <property type="entry name" value="Cysteine proteinases"/>
    <property type="match status" value="1"/>
</dbReference>
<comment type="caution">
    <text evidence="1">The sequence shown here is derived from an EMBL/GenBank/DDBJ whole genome shotgun (WGS) entry which is preliminary data.</text>
</comment>
<dbReference type="InterPro" id="IPR022118">
    <property type="entry name" value="Peptidase_C70_AvrRpt2"/>
</dbReference>
<evidence type="ECO:0000313" key="2">
    <source>
        <dbReference type="Proteomes" id="UP001597548"/>
    </source>
</evidence>